<comment type="caution">
    <text evidence="5">The sequence shown here is derived from an EMBL/GenBank/DDBJ whole genome shotgun (WGS) entry which is preliminary data.</text>
</comment>
<keyword evidence="6" id="KW-1185">Reference proteome</keyword>
<dbReference type="SUPFAM" id="SSF52172">
    <property type="entry name" value="CheY-like"/>
    <property type="match status" value="1"/>
</dbReference>
<evidence type="ECO:0000313" key="5">
    <source>
        <dbReference type="EMBL" id="GAA2175407.1"/>
    </source>
</evidence>
<keyword evidence="1 3" id="KW-0597">Phosphoprotein</keyword>
<feature type="modified residue" description="4-aspartylphosphate" evidence="3">
    <location>
        <position position="55"/>
    </location>
</feature>
<dbReference type="PANTHER" id="PTHR43214">
    <property type="entry name" value="TWO-COMPONENT RESPONSE REGULATOR"/>
    <property type="match status" value="1"/>
</dbReference>
<dbReference type="RefSeq" id="WP_344344188.1">
    <property type="nucleotide sequence ID" value="NZ_BAAAQT010000008.1"/>
</dbReference>
<evidence type="ECO:0000313" key="6">
    <source>
        <dbReference type="Proteomes" id="UP001501599"/>
    </source>
</evidence>
<reference evidence="5 6" key="1">
    <citation type="journal article" date="2019" name="Int. J. Syst. Evol. Microbiol.">
        <title>The Global Catalogue of Microorganisms (GCM) 10K type strain sequencing project: providing services to taxonomists for standard genome sequencing and annotation.</title>
        <authorList>
            <consortium name="The Broad Institute Genomics Platform"/>
            <consortium name="The Broad Institute Genome Sequencing Center for Infectious Disease"/>
            <person name="Wu L."/>
            <person name="Ma J."/>
        </authorList>
    </citation>
    <scope>NUCLEOTIDE SEQUENCE [LARGE SCALE GENOMIC DNA]</scope>
    <source>
        <strain evidence="5 6">JCM 16026</strain>
    </source>
</reference>
<organism evidence="5 6">
    <name type="scientific">Agrococcus versicolor</name>
    <dbReference type="NCBI Taxonomy" id="501482"/>
    <lineage>
        <taxon>Bacteria</taxon>
        <taxon>Bacillati</taxon>
        <taxon>Actinomycetota</taxon>
        <taxon>Actinomycetes</taxon>
        <taxon>Micrococcales</taxon>
        <taxon>Microbacteriaceae</taxon>
        <taxon>Agrococcus</taxon>
    </lineage>
</organism>
<protein>
    <submittedName>
        <fullName evidence="5">Response regulator transcription factor</fullName>
    </submittedName>
</protein>
<dbReference type="InterPro" id="IPR058245">
    <property type="entry name" value="NreC/VraR/RcsB-like_REC"/>
</dbReference>
<dbReference type="InterPro" id="IPR016032">
    <property type="entry name" value="Sig_transdc_resp-reg_C-effctor"/>
</dbReference>
<evidence type="ECO:0000256" key="2">
    <source>
        <dbReference type="ARBA" id="ARBA00023125"/>
    </source>
</evidence>
<proteinExistence type="predicted"/>
<dbReference type="InterPro" id="IPR000792">
    <property type="entry name" value="Tscrpt_reg_LuxR_C"/>
</dbReference>
<name>A0ABN3AVG6_9MICO</name>
<feature type="domain" description="Response regulatory" evidence="4">
    <location>
        <begin position="4"/>
        <end position="121"/>
    </location>
</feature>
<evidence type="ECO:0000259" key="4">
    <source>
        <dbReference type="PROSITE" id="PS50110"/>
    </source>
</evidence>
<dbReference type="SUPFAM" id="SSF46894">
    <property type="entry name" value="C-terminal effector domain of the bipartite response regulators"/>
    <property type="match status" value="1"/>
</dbReference>
<accession>A0ABN3AVG6</accession>
<dbReference type="EMBL" id="BAAAQT010000008">
    <property type="protein sequence ID" value="GAA2175407.1"/>
    <property type="molecule type" value="Genomic_DNA"/>
</dbReference>
<evidence type="ECO:0000256" key="1">
    <source>
        <dbReference type="ARBA" id="ARBA00022553"/>
    </source>
</evidence>
<dbReference type="SMART" id="SM00421">
    <property type="entry name" value="HTH_LUXR"/>
    <property type="match status" value="1"/>
</dbReference>
<dbReference type="PROSITE" id="PS50110">
    <property type="entry name" value="RESPONSE_REGULATORY"/>
    <property type="match status" value="1"/>
</dbReference>
<dbReference type="InterPro" id="IPR011006">
    <property type="entry name" value="CheY-like_superfamily"/>
</dbReference>
<keyword evidence="2" id="KW-0238">DNA-binding</keyword>
<dbReference type="Gene3D" id="3.40.50.2300">
    <property type="match status" value="1"/>
</dbReference>
<dbReference type="Pfam" id="PF00072">
    <property type="entry name" value="Response_reg"/>
    <property type="match status" value="1"/>
</dbReference>
<sequence length="221" mass="23639">MPTRIAIVEDDAFVVDALRQLIARVPGYEVVGQASAPREVAPLVAAHFPDVLLVDVRLREGSGIAAVEALRRSAASRARVVFMTAQLDDRIVRDALEAGLDGFLHKSDLSDRWQDAVDAAVRGEVVLSPIVGAFIARQSANPHRLAERRRVEAAVASLSDADRAVLRLLPEGLTIPDLARALHAGQTGVKQSLGRIQAAFGVENRMQAASLVVRHGVLDAG</sequence>
<dbReference type="InterPro" id="IPR039420">
    <property type="entry name" value="WalR-like"/>
</dbReference>
<dbReference type="CDD" id="cd17535">
    <property type="entry name" value="REC_NarL-like"/>
    <property type="match status" value="1"/>
</dbReference>
<dbReference type="Proteomes" id="UP001501599">
    <property type="component" value="Unassembled WGS sequence"/>
</dbReference>
<dbReference type="SMART" id="SM00448">
    <property type="entry name" value="REC"/>
    <property type="match status" value="1"/>
</dbReference>
<dbReference type="InterPro" id="IPR001789">
    <property type="entry name" value="Sig_transdc_resp-reg_receiver"/>
</dbReference>
<evidence type="ECO:0000256" key="3">
    <source>
        <dbReference type="PROSITE-ProRule" id="PRU00169"/>
    </source>
</evidence>
<gene>
    <name evidence="5" type="ORF">GCM10009846_25190</name>
</gene>